<evidence type="ECO:0000313" key="5">
    <source>
        <dbReference type="EMBL" id="SEO88576.1"/>
    </source>
</evidence>
<gene>
    <name evidence="5" type="ORF">SAMN04487948_106176</name>
</gene>
<dbReference type="PANTHER" id="PTHR34236:SF1">
    <property type="entry name" value="DIMETHYL SULFOXIDE REDUCTASE TRANSCRIPTIONAL ACTIVATOR"/>
    <property type="match status" value="1"/>
</dbReference>
<name>A0A1H8TCV7_9EURY</name>
<dbReference type="EMBL" id="FODV01000006">
    <property type="protein sequence ID" value="SEO88576.1"/>
    <property type="molecule type" value="Genomic_DNA"/>
</dbReference>
<evidence type="ECO:0000313" key="6">
    <source>
        <dbReference type="Proteomes" id="UP000199126"/>
    </source>
</evidence>
<dbReference type="Pfam" id="PF04967">
    <property type="entry name" value="HTH_10"/>
    <property type="match status" value="1"/>
</dbReference>
<accession>A0A1H8TCV7</accession>
<proteinExistence type="predicted"/>
<feature type="domain" description="HVO-2525 N-terminal" evidence="4">
    <location>
        <begin position="3"/>
        <end position="137"/>
    </location>
</feature>
<sequence length="233" mass="25758">MIDLTLDIEQYDCPFVAATDECDLAFSAVHWEFDTARRQTDSRMVVEAVDRGALDDGLDVLRGHDGLADYDLLSRRDNVAHIRTSVGQTDAMATIRDNDGYLTGPSYVEDGSELWHVGFDDSGEADAALSRLDRSNEVTVVARREPDLPELQGFVQNVGAAMTLIEGCRDLSDVERQTLETAVQGGYFQSPRSATLGTLADEFDVSKPAVSKNLRRGQRKMIERVVEAIEELD</sequence>
<dbReference type="RefSeq" id="WP_089825037.1">
    <property type="nucleotide sequence ID" value="NZ_FODV01000006.1"/>
</dbReference>
<reference evidence="6" key="1">
    <citation type="submission" date="2016-10" db="EMBL/GenBank/DDBJ databases">
        <authorList>
            <person name="Varghese N."/>
            <person name="Submissions S."/>
        </authorList>
    </citation>
    <scope>NUCLEOTIDE SEQUENCE [LARGE SCALE GENOMIC DNA]</scope>
    <source>
        <strain evidence="6">CGMCC 1.10121</strain>
    </source>
</reference>
<protein>
    <submittedName>
        <fullName evidence="5">Predicted DNA binding protein, contains HTH domain</fullName>
    </submittedName>
</protein>
<keyword evidence="6" id="KW-1185">Reference proteome</keyword>
<evidence type="ECO:0000259" key="3">
    <source>
        <dbReference type="Pfam" id="PF04967"/>
    </source>
</evidence>
<dbReference type="Pfam" id="PF24279">
    <property type="entry name" value="HVO_2525_N"/>
    <property type="match status" value="1"/>
</dbReference>
<dbReference type="AlphaFoldDB" id="A0A1H8TCV7"/>
<evidence type="ECO:0000259" key="4">
    <source>
        <dbReference type="Pfam" id="PF24279"/>
    </source>
</evidence>
<evidence type="ECO:0000256" key="1">
    <source>
        <dbReference type="ARBA" id="ARBA00023015"/>
    </source>
</evidence>
<evidence type="ECO:0000256" key="2">
    <source>
        <dbReference type="ARBA" id="ARBA00023163"/>
    </source>
</evidence>
<feature type="domain" description="HTH bat-type" evidence="3">
    <location>
        <begin position="171"/>
        <end position="223"/>
    </location>
</feature>
<keyword evidence="1" id="KW-0805">Transcription regulation</keyword>
<dbReference type="InterPro" id="IPR056486">
    <property type="entry name" value="HVO_2525_N"/>
</dbReference>
<organism evidence="5 6">
    <name type="scientific">Halogranum amylolyticum</name>
    <dbReference type="NCBI Taxonomy" id="660520"/>
    <lineage>
        <taxon>Archaea</taxon>
        <taxon>Methanobacteriati</taxon>
        <taxon>Methanobacteriota</taxon>
        <taxon>Stenosarchaea group</taxon>
        <taxon>Halobacteria</taxon>
        <taxon>Halobacteriales</taxon>
        <taxon>Haloferacaceae</taxon>
    </lineage>
</organism>
<dbReference type="InterPro" id="IPR007050">
    <property type="entry name" value="HTH_bacterioopsin"/>
</dbReference>
<dbReference type="OrthoDB" id="194721at2157"/>
<keyword evidence="2" id="KW-0804">Transcription</keyword>
<dbReference type="Proteomes" id="UP000199126">
    <property type="component" value="Unassembled WGS sequence"/>
</dbReference>
<dbReference type="PANTHER" id="PTHR34236">
    <property type="entry name" value="DIMETHYL SULFOXIDE REDUCTASE TRANSCRIPTIONAL ACTIVATOR"/>
    <property type="match status" value="1"/>
</dbReference>